<accession>M2YLC6</accession>
<dbReference type="HOGENOM" id="CLU_027074_11_2_1"/>
<dbReference type="Pfam" id="PF00782">
    <property type="entry name" value="DSPc"/>
    <property type="match status" value="1"/>
</dbReference>
<dbReference type="EMBL" id="KB446540">
    <property type="protein sequence ID" value="EME42816.1"/>
    <property type="molecule type" value="Genomic_DNA"/>
</dbReference>
<name>M2YLC6_DOTSN</name>
<dbReference type="SUPFAM" id="SSF52799">
    <property type="entry name" value="(Phosphotyrosine protein) phosphatases II"/>
    <property type="match status" value="1"/>
</dbReference>
<dbReference type="InterPro" id="IPR020422">
    <property type="entry name" value="TYR_PHOSPHATASE_DUAL_dom"/>
</dbReference>
<dbReference type="SMART" id="SM00195">
    <property type="entry name" value="DSPc"/>
    <property type="match status" value="1"/>
</dbReference>
<evidence type="ECO:0000313" key="5">
    <source>
        <dbReference type="EMBL" id="EME42816.1"/>
    </source>
</evidence>
<dbReference type="PANTHER" id="PTHR46377">
    <property type="entry name" value="DUAL SPECIFICITY PROTEIN PHOSPHATASE 19"/>
    <property type="match status" value="1"/>
</dbReference>
<evidence type="ECO:0000259" key="3">
    <source>
        <dbReference type="PROSITE" id="PS50054"/>
    </source>
</evidence>
<dbReference type="Proteomes" id="UP000016933">
    <property type="component" value="Unassembled WGS sequence"/>
</dbReference>
<dbReference type="InterPro" id="IPR016130">
    <property type="entry name" value="Tyr_Pase_AS"/>
</dbReference>
<dbReference type="OrthoDB" id="412383at2759"/>
<dbReference type="InterPro" id="IPR000340">
    <property type="entry name" value="Dual-sp_phosphatase_cat-dom"/>
</dbReference>
<evidence type="ECO:0000256" key="1">
    <source>
        <dbReference type="ARBA" id="ARBA00022801"/>
    </source>
</evidence>
<feature type="domain" description="Tyrosine specific protein phosphatases" evidence="4">
    <location>
        <begin position="90"/>
        <end position="147"/>
    </location>
</feature>
<keyword evidence="1" id="KW-0378">Hydrolase</keyword>
<dbReference type="STRING" id="675120.M2YLC6"/>
<dbReference type="GO" id="GO:0005737">
    <property type="term" value="C:cytoplasm"/>
    <property type="evidence" value="ECO:0007669"/>
    <property type="project" value="TreeGrafter"/>
</dbReference>
<sequence>MPPGRYWEFLHLQDTWKNASHFDRIPSAGNLYIGGISAFHQDPNPLTHAKITHILSILDFALTDADAPQLATYKHLHIDVNDDPDEDLLKHFPETTSFIDDALTAGGGVFVHCAMGVSRSGTVVCGFLIWKFGMGAMRAVEKVREGRKRVCPNEGFMAQLEVWEGMCREKGGWDEEVYRKWKERRGRAKM</sequence>
<feature type="domain" description="Tyrosine-protein phosphatase" evidence="3">
    <location>
        <begin position="21"/>
        <end position="169"/>
    </location>
</feature>
<organism evidence="5 6">
    <name type="scientific">Dothistroma septosporum (strain NZE10 / CBS 128990)</name>
    <name type="common">Red band needle blight fungus</name>
    <name type="synonym">Mycosphaerella pini</name>
    <dbReference type="NCBI Taxonomy" id="675120"/>
    <lineage>
        <taxon>Eukaryota</taxon>
        <taxon>Fungi</taxon>
        <taxon>Dikarya</taxon>
        <taxon>Ascomycota</taxon>
        <taxon>Pezizomycotina</taxon>
        <taxon>Dothideomycetes</taxon>
        <taxon>Dothideomycetidae</taxon>
        <taxon>Mycosphaerellales</taxon>
        <taxon>Mycosphaerellaceae</taxon>
        <taxon>Dothistroma</taxon>
    </lineage>
</organism>
<evidence type="ECO:0000256" key="2">
    <source>
        <dbReference type="ARBA" id="ARBA00022912"/>
    </source>
</evidence>
<dbReference type="PROSITE" id="PS50054">
    <property type="entry name" value="TYR_PHOSPHATASE_DUAL"/>
    <property type="match status" value="1"/>
</dbReference>
<protein>
    <submittedName>
        <fullName evidence="5">Uncharacterized protein</fullName>
    </submittedName>
</protein>
<evidence type="ECO:0000259" key="4">
    <source>
        <dbReference type="PROSITE" id="PS50056"/>
    </source>
</evidence>
<gene>
    <name evidence="5" type="ORF">DOTSEDRAFT_132465</name>
</gene>
<dbReference type="AlphaFoldDB" id="M2YLC6"/>
<keyword evidence="2" id="KW-0904">Protein phosphatase</keyword>
<reference evidence="5 6" key="2">
    <citation type="journal article" date="2012" name="PLoS Pathog.">
        <title>Diverse lifestyles and strategies of plant pathogenesis encoded in the genomes of eighteen Dothideomycetes fungi.</title>
        <authorList>
            <person name="Ohm R.A."/>
            <person name="Feau N."/>
            <person name="Henrissat B."/>
            <person name="Schoch C.L."/>
            <person name="Horwitz B.A."/>
            <person name="Barry K.W."/>
            <person name="Condon B.J."/>
            <person name="Copeland A.C."/>
            <person name="Dhillon B."/>
            <person name="Glaser F."/>
            <person name="Hesse C.N."/>
            <person name="Kosti I."/>
            <person name="LaButti K."/>
            <person name="Lindquist E.A."/>
            <person name="Lucas S."/>
            <person name="Salamov A.A."/>
            <person name="Bradshaw R.E."/>
            <person name="Ciuffetti L."/>
            <person name="Hamelin R.C."/>
            <person name="Kema G.H.J."/>
            <person name="Lawrence C."/>
            <person name="Scott J.A."/>
            <person name="Spatafora J.W."/>
            <person name="Turgeon B.G."/>
            <person name="de Wit P.J.G.M."/>
            <person name="Zhong S."/>
            <person name="Goodwin S.B."/>
            <person name="Grigoriev I.V."/>
        </authorList>
    </citation>
    <scope>NUCLEOTIDE SEQUENCE [LARGE SCALE GENOMIC DNA]</scope>
    <source>
        <strain evidence="6">NZE10 / CBS 128990</strain>
    </source>
</reference>
<dbReference type="PROSITE" id="PS50056">
    <property type="entry name" value="TYR_PHOSPHATASE_2"/>
    <property type="match status" value="1"/>
</dbReference>
<evidence type="ECO:0000313" key="6">
    <source>
        <dbReference type="Proteomes" id="UP000016933"/>
    </source>
</evidence>
<dbReference type="eggNOG" id="KOG1716">
    <property type="taxonomic scope" value="Eukaryota"/>
</dbReference>
<dbReference type="GO" id="GO:0008579">
    <property type="term" value="F:JUN kinase phosphatase activity"/>
    <property type="evidence" value="ECO:0007669"/>
    <property type="project" value="TreeGrafter"/>
</dbReference>
<dbReference type="PANTHER" id="PTHR46377:SF1">
    <property type="entry name" value="DUAL SPECIFICITY PROTEIN PHOSPHATASE 19"/>
    <property type="match status" value="1"/>
</dbReference>
<dbReference type="OMA" id="KRTIVWP"/>
<dbReference type="InterPro" id="IPR029021">
    <property type="entry name" value="Prot-tyrosine_phosphatase-like"/>
</dbReference>
<reference evidence="6" key="1">
    <citation type="journal article" date="2012" name="PLoS Genet.">
        <title>The genomes of the fungal plant pathogens Cladosporium fulvum and Dothistroma septosporum reveal adaptation to different hosts and lifestyles but also signatures of common ancestry.</title>
        <authorList>
            <person name="de Wit P.J.G.M."/>
            <person name="van der Burgt A."/>
            <person name="Oekmen B."/>
            <person name="Stergiopoulos I."/>
            <person name="Abd-Elsalam K.A."/>
            <person name="Aerts A.L."/>
            <person name="Bahkali A.H."/>
            <person name="Beenen H.G."/>
            <person name="Chettri P."/>
            <person name="Cox M.P."/>
            <person name="Datema E."/>
            <person name="de Vries R.P."/>
            <person name="Dhillon B."/>
            <person name="Ganley A.R."/>
            <person name="Griffiths S.A."/>
            <person name="Guo Y."/>
            <person name="Hamelin R.C."/>
            <person name="Henrissat B."/>
            <person name="Kabir M.S."/>
            <person name="Jashni M.K."/>
            <person name="Kema G."/>
            <person name="Klaubauf S."/>
            <person name="Lapidus A."/>
            <person name="Levasseur A."/>
            <person name="Lindquist E."/>
            <person name="Mehrabi R."/>
            <person name="Ohm R.A."/>
            <person name="Owen T.J."/>
            <person name="Salamov A."/>
            <person name="Schwelm A."/>
            <person name="Schijlen E."/>
            <person name="Sun H."/>
            <person name="van den Burg H.A."/>
            <person name="van Ham R.C.H.J."/>
            <person name="Zhang S."/>
            <person name="Goodwin S.B."/>
            <person name="Grigoriev I.V."/>
            <person name="Collemare J."/>
            <person name="Bradshaw R.E."/>
        </authorList>
    </citation>
    <scope>NUCLEOTIDE SEQUENCE [LARGE SCALE GENOMIC DNA]</scope>
    <source>
        <strain evidence="6">NZE10 / CBS 128990</strain>
    </source>
</reference>
<proteinExistence type="predicted"/>
<dbReference type="Gene3D" id="3.90.190.10">
    <property type="entry name" value="Protein tyrosine phosphatase superfamily"/>
    <property type="match status" value="1"/>
</dbReference>
<dbReference type="PROSITE" id="PS00383">
    <property type="entry name" value="TYR_PHOSPHATASE_1"/>
    <property type="match status" value="1"/>
</dbReference>
<keyword evidence="6" id="KW-1185">Reference proteome</keyword>
<dbReference type="InterPro" id="IPR000387">
    <property type="entry name" value="Tyr_Pase_dom"/>
</dbReference>